<geneLocation type="mitochondrion" evidence="5"/>
<dbReference type="Proteomes" id="UP000290189">
    <property type="component" value="Unassembled WGS sequence"/>
</dbReference>
<evidence type="ECO:0000313" key="6">
    <source>
        <dbReference type="Proteomes" id="UP000039324"/>
    </source>
</evidence>
<dbReference type="InterPro" id="IPR051477">
    <property type="entry name" value="Expansin_CellWall"/>
</dbReference>
<sequence>MVATASACAAVVVIAIAVATQGVAADANCTTAALPYAGNVVQYALFDKWLIQGPAAQTTAACQNQDPFFDNNDDRFASVNYAPFQNGAACGACINVTSSTGYSEVLTVIDSTNNVNPGDILVSSSTGKRLGGDGTTISFAFVKCAVQGTIKYRFSVGATASNSPSIGFSNFVVGISAVAVTGAGSGYTMLQRMSNSVDWNMPSGSIALPMKVQITSVGNEQLTFTVPSVPSDGAVRDAGVQFQGTCTDPPATSPPAANAKGNPGAVAAPAILALVVGAIAMMLHLA</sequence>
<keyword evidence="2" id="KW-0812">Transmembrane</keyword>
<dbReference type="InterPro" id="IPR036908">
    <property type="entry name" value="RlpA-like_sf"/>
</dbReference>
<feature type="chain" id="PRO_5035990686" description="Expansin-like EG45 domain-containing protein" evidence="3">
    <location>
        <begin position="26"/>
        <end position="286"/>
    </location>
</feature>
<gene>
    <name evidence="4" type="ORF">PBRA_005143</name>
    <name evidence="5" type="ORF">PLBR_LOCUS1808</name>
</gene>
<dbReference type="CDD" id="cd22191">
    <property type="entry name" value="DPBB_RlpA_EXP_N-like"/>
    <property type="match status" value="1"/>
</dbReference>
<keyword evidence="1 3" id="KW-0732">Signal</keyword>
<dbReference type="Gene3D" id="2.40.40.10">
    <property type="entry name" value="RlpA-like domain"/>
    <property type="match status" value="1"/>
</dbReference>
<proteinExistence type="predicted"/>
<protein>
    <recommendedName>
        <fullName evidence="8">Expansin-like EG45 domain-containing protein</fullName>
    </recommendedName>
</protein>
<accession>A0A0G4IMY5</accession>
<reference evidence="4 6" key="1">
    <citation type="submission" date="2015-02" db="EMBL/GenBank/DDBJ databases">
        <authorList>
            <person name="Chooi Y.-H."/>
        </authorList>
    </citation>
    <scope>NUCLEOTIDE SEQUENCE [LARGE SCALE GENOMIC DNA]</scope>
    <source>
        <strain evidence="4">E3</strain>
    </source>
</reference>
<dbReference type="PANTHER" id="PTHR31836:SF28">
    <property type="entry name" value="SRCR DOMAIN-CONTAINING PROTEIN-RELATED"/>
    <property type="match status" value="1"/>
</dbReference>
<dbReference type="InterPro" id="IPR036749">
    <property type="entry name" value="Expansin_CBD_sf"/>
</dbReference>
<reference evidence="5 7" key="2">
    <citation type="submission" date="2018-03" db="EMBL/GenBank/DDBJ databases">
        <authorList>
            <person name="Fogelqvist J."/>
        </authorList>
    </citation>
    <scope>NUCLEOTIDE SEQUENCE [LARGE SCALE GENOMIC DNA]</scope>
</reference>
<dbReference type="SUPFAM" id="SSF50685">
    <property type="entry name" value="Barwin-like endoglucanases"/>
    <property type="match status" value="1"/>
</dbReference>
<dbReference type="OrthoDB" id="406505at2759"/>
<keyword evidence="2" id="KW-1133">Transmembrane helix</keyword>
<keyword evidence="5" id="KW-0496">Mitochondrion</keyword>
<dbReference type="EMBL" id="OVEO01000003">
    <property type="protein sequence ID" value="SPQ94593.1"/>
    <property type="molecule type" value="Genomic_DNA"/>
</dbReference>
<dbReference type="PANTHER" id="PTHR31836">
    <property type="match status" value="1"/>
</dbReference>
<keyword evidence="6" id="KW-1185">Reference proteome</keyword>
<evidence type="ECO:0000256" key="1">
    <source>
        <dbReference type="ARBA" id="ARBA00022729"/>
    </source>
</evidence>
<evidence type="ECO:0000256" key="3">
    <source>
        <dbReference type="SAM" id="SignalP"/>
    </source>
</evidence>
<feature type="transmembrane region" description="Helical" evidence="2">
    <location>
        <begin position="266"/>
        <end position="285"/>
    </location>
</feature>
<dbReference type="AlphaFoldDB" id="A0A0G4IMY5"/>
<evidence type="ECO:0000313" key="5">
    <source>
        <dbReference type="EMBL" id="SPQ94593.1"/>
    </source>
</evidence>
<name>A0A0G4IMY5_PLABS</name>
<feature type="signal peptide" evidence="3">
    <location>
        <begin position="1"/>
        <end position="25"/>
    </location>
</feature>
<organism evidence="4 6">
    <name type="scientific">Plasmodiophora brassicae</name>
    <name type="common">Clubroot disease agent</name>
    <dbReference type="NCBI Taxonomy" id="37360"/>
    <lineage>
        <taxon>Eukaryota</taxon>
        <taxon>Sar</taxon>
        <taxon>Rhizaria</taxon>
        <taxon>Endomyxa</taxon>
        <taxon>Phytomyxea</taxon>
        <taxon>Plasmodiophorida</taxon>
        <taxon>Plasmodiophoridae</taxon>
        <taxon>Plasmodiophora</taxon>
    </lineage>
</organism>
<dbReference type="EMBL" id="CDSF01000068">
    <property type="protein sequence ID" value="CEO96534.1"/>
    <property type="molecule type" value="Genomic_DNA"/>
</dbReference>
<evidence type="ECO:0008006" key="8">
    <source>
        <dbReference type="Google" id="ProtNLM"/>
    </source>
</evidence>
<dbReference type="Proteomes" id="UP000039324">
    <property type="component" value="Unassembled WGS sequence"/>
</dbReference>
<evidence type="ECO:0000313" key="4">
    <source>
        <dbReference type="EMBL" id="CEO96534.1"/>
    </source>
</evidence>
<dbReference type="Gene3D" id="2.60.40.760">
    <property type="entry name" value="Expansin, cellulose-binding-like domain"/>
    <property type="match status" value="1"/>
</dbReference>
<keyword evidence="2" id="KW-0472">Membrane</keyword>
<evidence type="ECO:0000313" key="7">
    <source>
        <dbReference type="Proteomes" id="UP000290189"/>
    </source>
</evidence>
<evidence type="ECO:0000256" key="2">
    <source>
        <dbReference type="SAM" id="Phobius"/>
    </source>
</evidence>